<evidence type="ECO:0000256" key="1">
    <source>
        <dbReference type="ARBA" id="ARBA00004382"/>
    </source>
</evidence>
<dbReference type="PANTHER" id="PTHR47529">
    <property type="entry name" value="PEPTIDYL-PROLYL CIS-TRANS ISOMERASE D"/>
    <property type="match status" value="1"/>
</dbReference>
<evidence type="ECO:0000256" key="8">
    <source>
        <dbReference type="PROSITE-ProRule" id="PRU00278"/>
    </source>
</evidence>
<dbReference type="SUPFAM" id="SSF54534">
    <property type="entry name" value="FKBP-like"/>
    <property type="match status" value="1"/>
</dbReference>
<reference evidence="11" key="1">
    <citation type="journal article" date="2010" name="Nat. Biotechnol.">
        <title>Draft genome sequence of the oilseed species Ricinus communis.</title>
        <authorList>
            <person name="Chan A.P."/>
            <person name="Crabtree J."/>
            <person name="Zhao Q."/>
            <person name="Lorenzi H."/>
            <person name="Orvis J."/>
            <person name="Puiu D."/>
            <person name="Melake-Berhan A."/>
            <person name="Jones K.M."/>
            <person name="Redman J."/>
            <person name="Chen G."/>
            <person name="Cahoon E.B."/>
            <person name="Gedil M."/>
            <person name="Stanke M."/>
            <person name="Haas B.J."/>
            <person name="Wortman J.R."/>
            <person name="Fraser-Liggett C.M."/>
            <person name="Ravel J."/>
            <person name="Rabinowicz P.D."/>
        </authorList>
    </citation>
    <scope>NUCLEOTIDE SEQUENCE [LARGE SCALE GENOMIC DNA]</scope>
    <source>
        <strain evidence="11">cv. Hale</strain>
    </source>
</reference>
<dbReference type="PROSITE" id="PS50198">
    <property type="entry name" value="PPIC_PPIASE_2"/>
    <property type="match status" value="1"/>
</dbReference>
<keyword evidence="2" id="KW-1003">Cell membrane</keyword>
<evidence type="ECO:0000256" key="7">
    <source>
        <dbReference type="ARBA" id="ARBA00042775"/>
    </source>
</evidence>
<name>B9THJ6_RICCO</name>
<gene>
    <name evidence="10" type="ORF">RCOM_1813570</name>
</gene>
<dbReference type="PROSITE" id="PS01096">
    <property type="entry name" value="PPIC_PPIASE_1"/>
    <property type="match status" value="1"/>
</dbReference>
<sequence>MITSMRVGDEEAKKFYEENAAKFQGDEERRASHILVTFNGKKDAAAKAEAKKKIDEILAEVKKSPDKFAELAKKYSQDPGSAANGGDLGFVKRGLMVKPFEDALFGMSPGSISGPIETEFGYHIIKLNEVKGAAQSFDQVKGQIRAELMYQKALAKFSETADNFSNEVYEQSNSLDGAAKDFGVQVQKSDWLSRDDAAKFFKSDKLANEIFSDEVRKDKRNTEAVEVSPNTLVAARVTDARPASLKTFNEVQAGIEDKLKHEQAAKLAIQRGEKTLADLKKGGSAGDISWTTPVKIDRQNPQGLSDGVMKEAFRMDGSKLPAYVGAAGKDGGYVLIRLTAVEDGLQQLDTDTKKTAATEYEAALAAEYLTTFMKSLRIHANIKVNQDLLAVHNPQQ</sequence>
<keyword evidence="5" id="KW-0143">Chaperone</keyword>
<keyword evidence="8" id="KW-0697">Rotamase</keyword>
<keyword evidence="11" id="KW-1185">Reference proteome</keyword>
<dbReference type="InterPro" id="IPR000297">
    <property type="entry name" value="PPIase_PpiC"/>
</dbReference>
<proteinExistence type="predicted"/>
<evidence type="ECO:0000313" key="11">
    <source>
        <dbReference type="Proteomes" id="UP000008311"/>
    </source>
</evidence>
<comment type="subcellular location">
    <subcellularLocation>
        <location evidence="1">Cell inner membrane</location>
        <topology evidence="1">Single-pass type II membrane protein</topology>
        <orientation evidence="1">Periplasmic side</orientation>
    </subcellularLocation>
</comment>
<dbReference type="GO" id="GO:0003755">
    <property type="term" value="F:peptidyl-prolyl cis-trans isomerase activity"/>
    <property type="evidence" value="ECO:0007669"/>
    <property type="project" value="UniProtKB-KW"/>
</dbReference>
<dbReference type="Proteomes" id="UP000008311">
    <property type="component" value="Unassembled WGS sequence"/>
</dbReference>
<dbReference type="InterPro" id="IPR046357">
    <property type="entry name" value="PPIase_dom_sf"/>
</dbReference>
<dbReference type="STRING" id="3988.B9THJ6"/>
<protein>
    <recommendedName>
        <fullName evidence="6">Periplasmic chaperone PpiD</fullName>
    </recommendedName>
    <alternativeName>
        <fullName evidence="7">Periplasmic folding chaperone</fullName>
    </alternativeName>
</protein>
<dbReference type="Pfam" id="PF13616">
    <property type="entry name" value="Rotamase_3"/>
    <property type="match status" value="1"/>
</dbReference>
<evidence type="ECO:0000256" key="3">
    <source>
        <dbReference type="ARBA" id="ARBA00022519"/>
    </source>
</evidence>
<dbReference type="InterPro" id="IPR052029">
    <property type="entry name" value="PpiD_chaperone"/>
</dbReference>
<keyword evidence="3" id="KW-0997">Cell inner membrane</keyword>
<accession>B9THJ6</accession>
<evidence type="ECO:0000256" key="5">
    <source>
        <dbReference type="ARBA" id="ARBA00023186"/>
    </source>
</evidence>
<dbReference type="eggNOG" id="KOG3259">
    <property type="taxonomic scope" value="Eukaryota"/>
</dbReference>
<keyword evidence="4" id="KW-0472">Membrane</keyword>
<keyword evidence="8 10" id="KW-0413">Isomerase</keyword>
<dbReference type="EMBL" id="EQ981588">
    <property type="protein sequence ID" value="EEF24668.1"/>
    <property type="molecule type" value="Genomic_DNA"/>
</dbReference>
<evidence type="ECO:0000256" key="4">
    <source>
        <dbReference type="ARBA" id="ARBA00023136"/>
    </source>
</evidence>
<dbReference type="Gene3D" id="3.10.50.40">
    <property type="match status" value="1"/>
</dbReference>
<evidence type="ECO:0000256" key="6">
    <source>
        <dbReference type="ARBA" id="ARBA00040743"/>
    </source>
</evidence>
<dbReference type="InterPro" id="IPR023058">
    <property type="entry name" value="PPIase_PpiC_CS"/>
</dbReference>
<evidence type="ECO:0000313" key="10">
    <source>
        <dbReference type="EMBL" id="EEF24668.1"/>
    </source>
</evidence>
<dbReference type="AlphaFoldDB" id="B9THJ6"/>
<feature type="domain" description="PpiC" evidence="9">
    <location>
        <begin position="26"/>
        <end position="129"/>
    </location>
</feature>
<evidence type="ECO:0000256" key="2">
    <source>
        <dbReference type="ARBA" id="ARBA00022475"/>
    </source>
</evidence>
<evidence type="ECO:0000259" key="9">
    <source>
        <dbReference type="PROSITE" id="PS50198"/>
    </source>
</evidence>
<dbReference type="PANTHER" id="PTHR47529:SF1">
    <property type="entry name" value="PERIPLASMIC CHAPERONE PPID"/>
    <property type="match status" value="1"/>
</dbReference>
<dbReference type="InParanoid" id="B9THJ6"/>
<organism evidence="10 11">
    <name type="scientific">Ricinus communis</name>
    <name type="common">Castor bean</name>
    <dbReference type="NCBI Taxonomy" id="3988"/>
    <lineage>
        <taxon>Eukaryota</taxon>
        <taxon>Viridiplantae</taxon>
        <taxon>Streptophyta</taxon>
        <taxon>Embryophyta</taxon>
        <taxon>Tracheophyta</taxon>
        <taxon>Spermatophyta</taxon>
        <taxon>Magnoliopsida</taxon>
        <taxon>eudicotyledons</taxon>
        <taxon>Gunneridae</taxon>
        <taxon>Pentapetalae</taxon>
        <taxon>rosids</taxon>
        <taxon>fabids</taxon>
        <taxon>Malpighiales</taxon>
        <taxon>Euphorbiaceae</taxon>
        <taxon>Acalyphoideae</taxon>
        <taxon>Acalypheae</taxon>
        <taxon>Ricinus</taxon>
    </lineage>
</organism>
<dbReference type="GO" id="GO:0005886">
    <property type="term" value="C:plasma membrane"/>
    <property type="evidence" value="ECO:0007669"/>
    <property type="project" value="UniProtKB-SubCell"/>
</dbReference>